<reference evidence="1" key="2">
    <citation type="submission" date="2025-03" db="EMBL/GenBank/DDBJ databases">
        <authorList>
            <consortium name="ELIXIR-Norway"/>
            <consortium name="Elixir Norway"/>
        </authorList>
    </citation>
    <scope>NUCLEOTIDE SEQUENCE</scope>
</reference>
<name>A0AC59ZFF9_RANTA</name>
<sequence length="106" mass="11858">MQAQAVLQDTCPPGGDSETQLLGSLEYWICRLIKRLLNAPQQGSEWGDSERNFATSGHSVTANCELMNQPSSEAFDYICLRKCESLFIYQSTQLVLRGIKARGEQE</sequence>
<reference evidence="1" key="1">
    <citation type="submission" date="2023-05" db="EMBL/GenBank/DDBJ databases">
        <authorList>
            <consortium name="ELIXIR-Norway"/>
        </authorList>
    </citation>
    <scope>NUCLEOTIDE SEQUENCE</scope>
</reference>
<organism evidence="1 2">
    <name type="scientific">Rangifer tarandus platyrhynchus</name>
    <name type="common">Svalbard reindeer</name>
    <dbReference type="NCBI Taxonomy" id="3082113"/>
    <lineage>
        <taxon>Eukaryota</taxon>
        <taxon>Metazoa</taxon>
        <taxon>Chordata</taxon>
        <taxon>Craniata</taxon>
        <taxon>Vertebrata</taxon>
        <taxon>Euteleostomi</taxon>
        <taxon>Mammalia</taxon>
        <taxon>Eutheria</taxon>
        <taxon>Laurasiatheria</taxon>
        <taxon>Artiodactyla</taxon>
        <taxon>Ruminantia</taxon>
        <taxon>Pecora</taxon>
        <taxon>Cervidae</taxon>
        <taxon>Odocoileinae</taxon>
        <taxon>Rangifer</taxon>
    </lineage>
</organism>
<proteinExistence type="predicted"/>
<gene>
    <name evidence="1" type="ORF">MRATA1EN22A_LOCUS17686</name>
</gene>
<protein>
    <submittedName>
        <fullName evidence="1">Uncharacterized protein</fullName>
    </submittedName>
</protein>
<feature type="non-terminal residue" evidence="1">
    <location>
        <position position="1"/>
    </location>
</feature>
<accession>A0AC59ZFF9</accession>
<feature type="non-terminal residue" evidence="1">
    <location>
        <position position="106"/>
    </location>
</feature>
<dbReference type="EMBL" id="OX596112">
    <property type="protein sequence ID" value="CAN0400836.1"/>
    <property type="molecule type" value="Genomic_DNA"/>
</dbReference>
<evidence type="ECO:0000313" key="1">
    <source>
        <dbReference type="EMBL" id="CAN0400836.1"/>
    </source>
</evidence>
<evidence type="ECO:0000313" key="2">
    <source>
        <dbReference type="Proteomes" id="UP001162501"/>
    </source>
</evidence>
<dbReference type="Proteomes" id="UP001162501">
    <property type="component" value="Chromosome 28"/>
</dbReference>